<evidence type="ECO:0000313" key="11">
    <source>
        <dbReference type="EMBL" id="HJA99421.1"/>
    </source>
</evidence>
<dbReference type="AlphaFoldDB" id="A0A9D2RI38"/>
<dbReference type="EMBL" id="DWYR01000025">
    <property type="protein sequence ID" value="HJA99421.1"/>
    <property type="molecule type" value="Genomic_DNA"/>
</dbReference>
<dbReference type="Gene3D" id="2.30.30.60">
    <property type="match status" value="1"/>
</dbReference>
<dbReference type="Pfam" id="PF21088">
    <property type="entry name" value="MS_channel_1st"/>
    <property type="match status" value="1"/>
</dbReference>
<keyword evidence="5 7" id="KW-1133">Transmembrane helix</keyword>
<dbReference type="Gene3D" id="3.30.70.100">
    <property type="match status" value="1"/>
</dbReference>
<comment type="subcellular location">
    <subcellularLocation>
        <location evidence="1">Cell membrane</location>
        <topology evidence="1">Multi-pass membrane protein</topology>
    </subcellularLocation>
</comment>
<evidence type="ECO:0000256" key="3">
    <source>
        <dbReference type="ARBA" id="ARBA00022475"/>
    </source>
</evidence>
<dbReference type="InterPro" id="IPR010920">
    <property type="entry name" value="LSM_dom_sf"/>
</dbReference>
<evidence type="ECO:0000256" key="1">
    <source>
        <dbReference type="ARBA" id="ARBA00004651"/>
    </source>
</evidence>
<evidence type="ECO:0000259" key="10">
    <source>
        <dbReference type="Pfam" id="PF21088"/>
    </source>
</evidence>
<comment type="similarity">
    <text evidence="2">Belongs to the MscS (TC 1.A.23) family.</text>
</comment>
<feature type="transmembrane region" description="Helical" evidence="7">
    <location>
        <begin position="120"/>
        <end position="151"/>
    </location>
</feature>
<dbReference type="InterPro" id="IPR023408">
    <property type="entry name" value="MscS_beta-dom_sf"/>
</dbReference>
<keyword evidence="6 7" id="KW-0472">Membrane</keyword>
<dbReference type="InterPro" id="IPR006685">
    <property type="entry name" value="MscS_channel_2nd"/>
</dbReference>
<dbReference type="InterPro" id="IPR011066">
    <property type="entry name" value="MscS_channel_C_sf"/>
</dbReference>
<evidence type="ECO:0000313" key="12">
    <source>
        <dbReference type="Proteomes" id="UP000824259"/>
    </source>
</evidence>
<dbReference type="GO" id="GO:0005886">
    <property type="term" value="C:plasma membrane"/>
    <property type="evidence" value="ECO:0007669"/>
    <property type="project" value="UniProtKB-SubCell"/>
</dbReference>
<evidence type="ECO:0000256" key="7">
    <source>
        <dbReference type="SAM" id="Phobius"/>
    </source>
</evidence>
<dbReference type="InterPro" id="IPR049278">
    <property type="entry name" value="MS_channel_C"/>
</dbReference>
<gene>
    <name evidence="11" type="ORF">H9779_07490</name>
</gene>
<name>A0A9D2RI38_9BACT</name>
<proteinExistence type="inferred from homology"/>
<dbReference type="SUPFAM" id="SSF50182">
    <property type="entry name" value="Sm-like ribonucleoproteins"/>
    <property type="match status" value="1"/>
</dbReference>
<protein>
    <submittedName>
        <fullName evidence="11">Mechanosensitive ion channel family protein</fullName>
    </submittedName>
</protein>
<reference evidence="11" key="2">
    <citation type="submission" date="2021-04" db="EMBL/GenBank/DDBJ databases">
        <authorList>
            <person name="Gilroy R."/>
        </authorList>
    </citation>
    <scope>NUCLEOTIDE SEQUENCE</scope>
    <source>
        <strain evidence="11">CHK169-11906</strain>
    </source>
</reference>
<accession>A0A9D2RI38</accession>
<dbReference type="PANTHER" id="PTHR30221">
    <property type="entry name" value="SMALL-CONDUCTANCE MECHANOSENSITIVE CHANNEL"/>
    <property type="match status" value="1"/>
</dbReference>
<feature type="domain" description="Mechanosensitive ion channel MscS" evidence="8">
    <location>
        <begin position="138"/>
        <end position="203"/>
    </location>
</feature>
<feature type="transmembrane region" description="Helical" evidence="7">
    <location>
        <begin position="92"/>
        <end position="114"/>
    </location>
</feature>
<dbReference type="SUPFAM" id="SSF82689">
    <property type="entry name" value="Mechanosensitive channel protein MscS (YggB), C-terminal domain"/>
    <property type="match status" value="1"/>
</dbReference>
<evidence type="ECO:0000259" key="9">
    <source>
        <dbReference type="Pfam" id="PF21082"/>
    </source>
</evidence>
<keyword evidence="4 7" id="KW-0812">Transmembrane</keyword>
<keyword evidence="3" id="KW-1003">Cell membrane</keyword>
<organism evidence="11 12">
    <name type="scientific">Candidatus Alistipes avicola</name>
    <dbReference type="NCBI Taxonomy" id="2838432"/>
    <lineage>
        <taxon>Bacteria</taxon>
        <taxon>Pseudomonadati</taxon>
        <taxon>Bacteroidota</taxon>
        <taxon>Bacteroidia</taxon>
        <taxon>Bacteroidales</taxon>
        <taxon>Rikenellaceae</taxon>
        <taxon>Alistipes</taxon>
    </lineage>
</organism>
<evidence type="ECO:0000256" key="4">
    <source>
        <dbReference type="ARBA" id="ARBA00022692"/>
    </source>
</evidence>
<dbReference type="SUPFAM" id="SSF82861">
    <property type="entry name" value="Mechanosensitive channel protein MscS (YggB), transmembrane region"/>
    <property type="match status" value="1"/>
</dbReference>
<dbReference type="InterPro" id="IPR011014">
    <property type="entry name" value="MscS_channel_TM-2"/>
</dbReference>
<dbReference type="PANTHER" id="PTHR30221:SF1">
    <property type="entry name" value="SMALL-CONDUCTANCE MECHANOSENSITIVE CHANNEL"/>
    <property type="match status" value="1"/>
</dbReference>
<evidence type="ECO:0000256" key="5">
    <source>
        <dbReference type="ARBA" id="ARBA00022989"/>
    </source>
</evidence>
<dbReference type="Gene3D" id="1.10.287.1260">
    <property type="match status" value="1"/>
</dbReference>
<dbReference type="Proteomes" id="UP000824259">
    <property type="component" value="Unassembled WGS sequence"/>
</dbReference>
<sequence length="304" mass="33875">MKFLSLAAEEPAPLIVPDSLQKARFEETIEKITNLDLQQVLSSLVSESIWIVLKILLALAIYWVGRWLIRKLIKLLNGIYERRSVDKSLQTFLRNLVKAVCYIILTLLIIQVIGINTTSIVALLASAGLAIGMALSGTLQNFAGGVMILLLKPYRVGDFIEAQGKSGTVEEIMLFSTKISTPAKQIIYIPNSSIATSIIDNYSTSPTRRAEWIVSIAYGDDVETARKAILEILTADNRILQDPAPVVYVAALADSSVNLSVRAWTANDDFWDVFFTMNEIFYKVLPEKGIHFPFPQMDVHLLKE</sequence>
<dbReference type="Pfam" id="PF21082">
    <property type="entry name" value="MS_channel_3rd"/>
    <property type="match status" value="1"/>
</dbReference>
<feature type="transmembrane region" description="Helical" evidence="7">
    <location>
        <begin position="49"/>
        <end position="69"/>
    </location>
</feature>
<comment type="caution">
    <text evidence="11">The sequence shown here is derived from an EMBL/GenBank/DDBJ whole genome shotgun (WGS) entry which is preliminary data.</text>
</comment>
<evidence type="ECO:0000259" key="8">
    <source>
        <dbReference type="Pfam" id="PF00924"/>
    </source>
</evidence>
<dbReference type="Pfam" id="PF00924">
    <property type="entry name" value="MS_channel_2nd"/>
    <property type="match status" value="1"/>
</dbReference>
<feature type="domain" description="Mechanosensitive ion channel MscS C-terminal" evidence="9">
    <location>
        <begin position="211"/>
        <end position="292"/>
    </location>
</feature>
<evidence type="ECO:0000256" key="6">
    <source>
        <dbReference type="ARBA" id="ARBA00023136"/>
    </source>
</evidence>
<reference evidence="11" key="1">
    <citation type="journal article" date="2021" name="PeerJ">
        <title>Extensive microbial diversity within the chicken gut microbiome revealed by metagenomics and culture.</title>
        <authorList>
            <person name="Gilroy R."/>
            <person name="Ravi A."/>
            <person name="Getino M."/>
            <person name="Pursley I."/>
            <person name="Horton D.L."/>
            <person name="Alikhan N.F."/>
            <person name="Baker D."/>
            <person name="Gharbi K."/>
            <person name="Hall N."/>
            <person name="Watson M."/>
            <person name="Adriaenssens E.M."/>
            <person name="Foster-Nyarko E."/>
            <person name="Jarju S."/>
            <person name="Secka A."/>
            <person name="Antonio M."/>
            <person name="Oren A."/>
            <person name="Chaudhuri R.R."/>
            <person name="La Ragione R."/>
            <person name="Hildebrand F."/>
            <person name="Pallen M.J."/>
        </authorList>
    </citation>
    <scope>NUCLEOTIDE SEQUENCE</scope>
    <source>
        <strain evidence="11">CHK169-11906</strain>
    </source>
</reference>
<dbReference type="InterPro" id="IPR045275">
    <property type="entry name" value="MscS_archaea/bacteria_type"/>
</dbReference>
<dbReference type="GO" id="GO:0008381">
    <property type="term" value="F:mechanosensitive monoatomic ion channel activity"/>
    <property type="evidence" value="ECO:0007669"/>
    <property type="project" value="InterPro"/>
</dbReference>
<dbReference type="InterPro" id="IPR049142">
    <property type="entry name" value="MS_channel_1st"/>
</dbReference>
<evidence type="ECO:0000256" key="2">
    <source>
        <dbReference type="ARBA" id="ARBA00008017"/>
    </source>
</evidence>
<feature type="domain" description="Mechanosensitive ion channel transmembrane helices 2/3" evidence="10">
    <location>
        <begin position="95"/>
        <end position="135"/>
    </location>
</feature>